<dbReference type="EMBL" id="CADEBD010000051">
    <property type="protein sequence ID" value="CAB3221957.1"/>
    <property type="molecule type" value="Genomic_DNA"/>
</dbReference>
<organism evidence="2 3">
    <name type="scientific">Arctia plantaginis</name>
    <name type="common">Wood tiger moth</name>
    <name type="synonym">Phalaena plantaginis</name>
    <dbReference type="NCBI Taxonomy" id="874455"/>
    <lineage>
        <taxon>Eukaryota</taxon>
        <taxon>Metazoa</taxon>
        <taxon>Ecdysozoa</taxon>
        <taxon>Arthropoda</taxon>
        <taxon>Hexapoda</taxon>
        <taxon>Insecta</taxon>
        <taxon>Pterygota</taxon>
        <taxon>Neoptera</taxon>
        <taxon>Endopterygota</taxon>
        <taxon>Lepidoptera</taxon>
        <taxon>Glossata</taxon>
        <taxon>Ditrysia</taxon>
        <taxon>Noctuoidea</taxon>
        <taxon>Erebidae</taxon>
        <taxon>Arctiinae</taxon>
        <taxon>Arctia</taxon>
    </lineage>
</organism>
<evidence type="ECO:0000256" key="1">
    <source>
        <dbReference type="SAM" id="MobiDB-lite"/>
    </source>
</evidence>
<sequence>MVEFWKDWNTAGSSSQPTVAPPLPASEVKEDKLEIPSRLDTPLPYQRDHRKRFEFQEKFLVGRVQRWIYSSY</sequence>
<accession>A0A8S0YRQ8</accession>
<gene>
    <name evidence="2" type="ORF">APLA_LOCUS1079</name>
</gene>
<dbReference type="OrthoDB" id="8170333at2759"/>
<proteinExistence type="predicted"/>
<reference evidence="2 3" key="1">
    <citation type="submission" date="2020-04" db="EMBL/GenBank/DDBJ databases">
        <authorList>
            <person name="Wallbank WR R."/>
            <person name="Pardo Diaz C."/>
            <person name="Kozak K."/>
            <person name="Martin S."/>
            <person name="Jiggins C."/>
            <person name="Moest M."/>
            <person name="Warren A I."/>
            <person name="Byers J.R.P. K."/>
            <person name="Montejo-Kovacevich G."/>
            <person name="Yen C E."/>
        </authorList>
    </citation>
    <scope>NUCLEOTIDE SEQUENCE [LARGE SCALE GENOMIC DNA]</scope>
</reference>
<protein>
    <submittedName>
        <fullName evidence="2">Uncharacterized protein</fullName>
    </submittedName>
</protein>
<feature type="region of interest" description="Disordered" evidence="1">
    <location>
        <begin position="1"/>
        <end position="27"/>
    </location>
</feature>
<evidence type="ECO:0000313" key="2">
    <source>
        <dbReference type="EMBL" id="CAB3221957.1"/>
    </source>
</evidence>
<dbReference type="Proteomes" id="UP000494256">
    <property type="component" value="Unassembled WGS sequence"/>
</dbReference>
<name>A0A8S0YRQ8_ARCPL</name>
<evidence type="ECO:0000313" key="3">
    <source>
        <dbReference type="Proteomes" id="UP000494256"/>
    </source>
</evidence>
<dbReference type="AlphaFoldDB" id="A0A8S0YRQ8"/>
<comment type="caution">
    <text evidence="2">The sequence shown here is derived from an EMBL/GenBank/DDBJ whole genome shotgun (WGS) entry which is preliminary data.</text>
</comment>